<dbReference type="FunFam" id="3.10.250.10:FF:000009">
    <property type="entry name" value="WC1"/>
    <property type="match status" value="1"/>
</dbReference>
<feature type="disulfide bond" evidence="5">
    <location>
        <begin position="416"/>
        <end position="426"/>
    </location>
</feature>
<evidence type="ECO:0000256" key="6">
    <source>
        <dbReference type="SAM" id="SignalP"/>
    </source>
</evidence>
<dbReference type="PANTHER" id="PTHR48071">
    <property type="entry name" value="SRCR DOMAIN-CONTAINING PROTEIN"/>
    <property type="match status" value="1"/>
</dbReference>
<feature type="domain" description="SRCR" evidence="7">
    <location>
        <begin position="242"/>
        <end position="342"/>
    </location>
</feature>
<feature type="domain" description="SRCR" evidence="7">
    <location>
        <begin position="32"/>
        <end position="132"/>
    </location>
</feature>
<keyword evidence="2" id="KW-0677">Repeat</keyword>
<dbReference type="InterPro" id="IPR001190">
    <property type="entry name" value="SRCR"/>
</dbReference>
<evidence type="ECO:0000313" key="8">
    <source>
        <dbReference type="EMBL" id="KAG7461599.1"/>
    </source>
</evidence>
<proteinExistence type="predicted"/>
<dbReference type="AlphaFoldDB" id="A0A9D3PNR4"/>
<sequence>MSEQRWVPLFLLYTVWASLLLVGTRADASLDVRLVEGDRPCVGRVEVLHEGQWGTVCDDGWDMKDAEVVCRQLGCGAAVEALSSAYFGRGDGTIWMSDVSCSGSESTLTDCDSKGWGNHTCHHKEDAGVICIGKRDVRLVEGSSHCEGRVEVLHEGQWGTVCDDGWDMTDAEVVCRQLDCGDAVEAPGSAQFGQGNGTVWMSKVSCTGSESSVKDCTSTDWGKNGCGHKEDAGVICSVSRGVRLVGGGSTCDGRVEVYHQAQWGTVCDDNWDMKDAEVVCRQLGCGDAIEALPDAHFGPGKGSIWMDEVSCTGSESSLKDCVSRGWGMSNCGHKEDAGVICSAGRDLRLKDGSSRCEGRVEVLREGQWGTVCNDGWDLKDAEVVCRQLDCGTAVKAPRDAHFGNGTGPILMSDVSCDGSESSLKSCKSVGQGEHSCSHGEDAGVTCTGSREVRLVDGGNPCAGRVEVQHNNQWGTVCNDGWDMKDAEVVCRQLGCGAAIEAVSSALFGPGDGTIWLDHVACNGSETSLKDCGSRGWGNHDCHHKEDAGAICSDVKLVTGATRCEGRVEVLHDGQWGTVCDNGWDLKDAEVVCRQLDCGTAVEAPRGAKFGPGTGPVWMSDVSCDGSESSLKTCATPGAQSCGHEDDAAVICTGKRDLRLVDGGGPCAGRVEVLHKGQWGTVCDDGWDMKDAEVVCRQLGCGAAVEAPGFAHFGSGAGRIWMDKVACTGSEALLKSCESAGWGIHVCSHNEDAGVVCSDPPKKEEV</sequence>
<evidence type="ECO:0000256" key="3">
    <source>
        <dbReference type="ARBA" id="ARBA00023157"/>
    </source>
</evidence>
<name>A0A9D3PNR4_MEGAT</name>
<protein>
    <recommendedName>
        <fullName evidence="7">SRCR domain-containing protein</fullName>
    </recommendedName>
</protein>
<dbReference type="Pfam" id="PF00530">
    <property type="entry name" value="SRCR"/>
    <property type="match status" value="7"/>
</dbReference>
<dbReference type="PROSITE" id="PS50287">
    <property type="entry name" value="SRCR_2"/>
    <property type="match status" value="7"/>
</dbReference>
<reference evidence="8" key="1">
    <citation type="submission" date="2021-01" db="EMBL/GenBank/DDBJ databases">
        <authorList>
            <person name="Zahm M."/>
            <person name="Roques C."/>
            <person name="Cabau C."/>
            <person name="Klopp C."/>
            <person name="Donnadieu C."/>
            <person name="Jouanno E."/>
            <person name="Lampietro C."/>
            <person name="Louis A."/>
            <person name="Herpin A."/>
            <person name="Echchiki A."/>
            <person name="Berthelot C."/>
            <person name="Parey E."/>
            <person name="Roest-Crollius H."/>
            <person name="Braasch I."/>
            <person name="Postlethwait J."/>
            <person name="Bobe J."/>
            <person name="Montfort J."/>
            <person name="Bouchez O."/>
            <person name="Begum T."/>
            <person name="Mejri S."/>
            <person name="Adams A."/>
            <person name="Chen W.-J."/>
            <person name="Guiguen Y."/>
        </authorList>
    </citation>
    <scope>NUCLEOTIDE SEQUENCE</scope>
    <source>
        <strain evidence="8">YG-15Mar2019-1</strain>
        <tissue evidence="8">Brain</tissue>
    </source>
</reference>
<dbReference type="GO" id="GO:0004252">
    <property type="term" value="F:serine-type endopeptidase activity"/>
    <property type="evidence" value="ECO:0007669"/>
    <property type="project" value="TreeGrafter"/>
</dbReference>
<feature type="disulfide bond" evidence="5">
    <location>
        <begin position="372"/>
        <end position="436"/>
    </location>
</feature>
<evidence type="ECO:0000313" key="9">
    <source>
        <dbReference type="Proteomes" id="UP001046870"/>
    </source>
</evidence>
<feature type="domain" description="SRCR" evidence="7">
    <location>
        <begin position="657"/>
        <end position="757"/>
    </location>
</feature>
<feature type="disulfide bond" evidence="5">
    <location>
        <begin position="490"/>
        <end position="551"/>
    </location>
</feature>
<feature type="disulfide bond" evidence="5">
    <location>
        <begin position="726"/>
        <end position="736"/>
    </location>
</feature>
<evidence type="ECO:0000256" key="5">
    <source>
        <dbReference type="PROSITE-ProRule" id="PRU00196"/>
    </source>
</evidence>
<feature type="domain" description="SRCR" evidence="7">
    <location>
        <begin position="347"/>
        <end position="447"/>
    </location>
</feature>
<feature type="disulfide bond" evidence="5">
    <location>
        <begin position="101"/>
        <end position="111"/>
    </location>
</feature>
<dbReference type="GO" id="GO:0031638">
    <property type="term" value="P:zymogen activation"/>
    <property type="evidence" value="ECO:0007669"/>
    <property type="project" value="TreeGrafter"/>
</dbReference>
<keyword evidence="9" id="KW-1185">Reference proteome</keyword>
<feature type="chain" id="PRO_5039374566" description="SRCR domain-containing protein" evidence="6">
    <location>
        <begin position="27"/>
        <end position="765"/>
    </location>
</feature>
<feature type="disulfide bond" evidence="5">
    <location>
        <begin position="385"/>
        <end position="446"/>
    </location>
</feature>
<keyword evidence="1 6" id="KW-0732">Signal</keyword>
<feature type="disulfide bond" evidence="5">
    <location>
        <begin position="267"/>
        <end position="331"/>
    </location>
</feature>
<comment type="caution">
    <text evidence="5">Lacks conserved residue(s) required for the propagation of feature annotation.</text>
</comment>
<feature type="disulfide bond" evidence="5">
    <location>
        <begin position="162"/>
        <end position="226"/>
    </location>
</feature>
<dbReference type="Gene3D" id="3.10.250.10">
    <property type="entry name" value="SRCR-like domain"/>
    <property type="match status" value="7"/>
</dbReference>
<evidence type="ECO:0000256" key="1">
    <source>
        <dbReference type="ARBA" id="ARBA00022729"/>
    </source>
</evidence>
<feature type="disulfide bond" evidence="5">
    <location>
        <begin position="311"/>
        <end position="321"/>
    </location>
</feature>
<dbReference type="OrthoDB" id="536948at2759"/>
<dbReference type="FunFam" id="3.10.250.10:FF:000002">
    <property type="entry name" value="Scavenger receptor cysteine-rich type 1 protein M130"/>
    <property type="match status" value="1"/>
</dbReference>
<evidence type="ECO:0000256" key="4">
    <source>
        <dbReference type="ARBA" id="ARBA00023180"/>
    </source>
</evidence>
<dbReference type="Proteomes" id="UP001046870">
    <property type="component" value="Chromosome 17"/>
</dbReference>
<dbReference type="PROSITE" id="PS00420">
    <property type="entry name" value="SRCR_1"/>
    <property type="match status" value="4"/>
</dbReference>
<feature type="disulfide bond" evidence="5">
    <location>
        <begin position="206"/>
        <end position="216"/>
    </location>
</feature>
<dbReference type="FunFam" id="3.10.250.10:FF:000006">
    <property type="entry name" value="neurotrypsin isoform X2"/>
    <property type="match status" value="5"/>
</dbReference>
<dbReference type="SMART" id="SM00202">
    <property type="entry name" value="SR"/>
    <property type="match status" value="7"/>
</dbReference>
<dbReference type="InterPro" id="IPR036772">
    <property type="entry name" value="SRCR-like_dom_sf"/>
</dbReference>
<feature type="disulfide bond" evidence="5">
    <location>
        <begin position="175"/>
        <end position="236"/>
    </location>
</feature>
<organism evidence="8 9">
    <name type="scientific">Megalops atlanticus</name>
    <name type="common">Tarpon</name>
    <name type="synonym">Clupea gigantea</name>
    <dbReference type="NCBI Taxonomy" id="7932"/>
    <lineage>
        <taxon>Eukaryota</taxon>
        <taxon>Metazoa</taxon>
        <taxon>Chordata</taxon>
        <taxon>Craniata</taxon>
        <taxon>Vertebrata</taxon>
        <taxon>Euteleostomi</taxon>
        <taxon>Actinopterygii</taxon>
        <taxon>Neopterygii</taxon>
        <taxon>Teleostei</taxon>
        <taxon>Elopiformes</taxon>
        <taxon>Megalopidae</taxon>
        <taxon>Megalops</taxon>
    </lineage>
</organism>
<feature type="disulfide bond" evidence="5">
    <location>
        <begin position="623"/>
        <end position="633"/>
    </location>
</feature>
<feature type="disulfide bond" evidence="5">
    <location>
        <begin position="70"/>
        <end position="131"/>
    </location>
</feature>
<dbReference type="EMBL" id="JAFDVH010000017">
    <property type="protein sequence ID" value="KAG7461599.1"/>
    <property type="molecule type" value="Genomic_DNA"/>
</dbReference>
<feature type="disulfide bond" evidence="5">
    <location>
        <begin position="57"/>
        <end position="121"/>
    </location>
</feature>
<comment type="caution">
    <text evidence="8">The sequence shown here is derived from an EMBL/GenBank/DDBJ whole genome shotgun (WGS) entry which is preliminary data.</text>
</comment>
<gene>
    <name evidence="8" type="ORF">MATL_G00192830</name>
</gene>
<dbReference type="GO" id="GO:0005886">
    <property type="term" value="C:plasma membrane"/>
    <property type="evidence" value="ECO:0007669"/>
    <property type="project" value="TreeGrafter"/>
</dbReference>
<keyword evidence="3 5" id="KW-1015">Disulfide bond</keyword>
<feature type="domain" description="SRCR" evidence="7">
    <location>
        <begin position="452"/>
        <end position="552"/>
    </location>
</feature>
<dbReference type="PANTHER" id="PTHR48071:SF27">
    <property type="entry name" value="SCAVENGER RECEPTOR CYSTEINE-RICH TYPE 1 PROTEIN M130-LIKE"/>
    <property type="match status" value="1"/>
</dbReference>
<feature type="signal peptide" evidence="6">
    <location>
        <begin position="1"/>
        <end position="26"/>
    </location>
</feature>
<feature type="disulfide bond" evidence="5">
    <location>
        <begin position="682"/>
        <end position="746"/>
    </location>
</feature>
<dbReference type="PRINTS" id="PR00258">
    <property type="entry name" value="SPERACTRCPTR"/>
</dbReference>
<feature type="domain" description="SRCR" evidence="7">
    <location>
        <begin position="554"/>
        <end position="652"/>
    </location>
</feature>
<evidence type="ECO:0000256" key="2">
    <source>
        <dbReference type="ARBA" id="ARBA00022737"/>
    </source>
</evidence>
<feature type="disulfide bond" evidence="5">
    <location>
        <begin position="521"/>
        <end position="531"/>
    </location>
</feature>
<feature type="disulfide bond" evidence="5">
    <location>
        <begin position="695"/>
        <end position="756"/>
    </location>
</feature>
<evidence type="ECO:0000259" key="7">
    <source>
        <dbReference type="PROSITE" id="PS50287"/>
    </source>
</evidence>
<keyword evidence="4" id="KW-0325">Glycoprotein</keyword>
<feature type="disulfide bond" evidence="5">
    <location>
        <begin position="477"/>
        <end position="541"/>
    </location>
</feature>
<feature type="domain" description="SRCR" evidence="7">
    <location>
        <begin position="137"/>
        <end position="237"/>
    </location>
</feature>
<accession>A0A9D3PNR4</accession>
<dbReference type="SUPFAM" id="SSF56487">
    <property type="entry name" value="SRCR-like"/>
    <property type="match status" value="7"/>
</dbReference>
<feature type="disulfide bond" evidence="5">
    <location>
        <begin position="280"/>
        <end position="341"/>
    </location>
</feature>